<dbReference type="Proteomes" id="UP000011599">
    <property type="component" value="Unassembled WGS sequence"/>
</dbReference>
<accession>L9VIT4</accession>
<gene>
    <name evidence="1" type="ORF">C496_21679</name>
</gene>
<proteinExistence type="predicted"/>
<dbReference type="AlphaFoldDB" id="L9VIT4"/>
<evidence type="ECO:0000313" key="1">
    <source>
        <dbReference type="EMBL" id="ELY36208.1"/>
    </source>
</evidence>
<keyword evidence="2" id="KW-1185">Reference proteome</keyword>
<dbReference type="RefSeq" id="WP_006092606.1">
    <property type="nucleotide sequence ID" value="NZ_AOHW01000052.1"/>
</dbReference>
<reference evidence="1 2" key="1">
    <citation type="journal article" date="2014" name="PLoS Genet.">
        <title>Phylogenetically driven sequencing of extremely halophilic archaea reveals strategies for static and dynamic osmo-response.</title>
        <authorList>
            <person name="Becker E.A."/>
            <person name="Seitzer P.M."/>
            <person name="Tritt A."/>
            <person name="Larsen D."/>
            <person name="Krusor M."/>
            <person name="Yao A.I."/>
            <person name="Wu D."/>
            <person name="Madern D."/>
            <person name="Eisen J.A."/>
            <person name="Darling A.E."/>
            <person name="Facciotti M.T."/>
        </authorList>
    </citation>
    <scope>NUCLEOTIDE SEQUENCE [LARGE SCALE GENOMIC DNA]</scope>
    <source>
        <strain evidence="1 2">GA33</strain>
    </source>
</reference>
<protein>
    <submittedName>
        <fullName evidence="1">Uncharacterized protein</fullName>
    </submittedName>
</protein>
<sequence>MQVGDRLVRLEDLDRRETANRHDDGRVDAYEFGFEHRPPDLGLVDRRVVILGRAHLDEVDEY</sequence>
<evidence type="ECO:0000313" key="2">
    <source>
        <dbReference type="Proteomes" id="UP000011599"/>
    </source>
</evidence>
<comment type="caution">
    <text evidence="1">The sequence shown here is derived from an EMBL/GenBank/DDBJ whole genome shotgun (WGS) entry which is preliminary data.</text>
</comment>
<dbReference type="EMBL" id="AOHW01000052">
    <property type="protein sequence ID" value="ELY36208.1"/>
    <property type="molecule type" value="Genomic_DNA"/>
</dbReference>
<organism evidence="1 2">
    <name type="scientific">Natronorubrum tibetense GA33</name>
    <dbReference type="NCBI Taxonomy" id="1114856"/>
    <lineage>
        <taxon>Archaea</taxon>
        <taxon>Methanobacteriati</taxon>
        <taxon>Methanobacteriota</taxon>
        <taxon>Stenosarchaea group</taxon>
        <taxon>Halobacteria</taxon>
        <taxon>Halobacteriales</taxon>
        <taxon>Natrialbaceae</taxon>
        <taxon>Natronorubrum</taxon>
    </lineage>
</organism>
<name>L9VIT4_9EURY</name>